<dbReference type="InterPro" id="IPR032710">
    <property type="entry name" value="NTF2-like_dom_sf"/>
</dbReference>
<evidence type="ECO:0000313" key="2">
    <source>
        <dbReference type="EMBL" id="TXB61661.1"/>
    </source>
</evidence>
<dbReference type="Pfam" id="PF12680">
    <property type="entry name" value="SnoaL_2"/>
    <property type="match status" value="1"/>
</dbReference>
<organism evidence="2 3">
    <name type="scientific">Phaeodactylibacter luteus</name>
    <dbReference type="NCBI Taxonomy" id="1564516"/>
    <lineage>
        <taxon>Bacteria</taxon>
        <taxon>Pseudomonadati</taxon>
        <taxon>Bacteroidota</taxon>
        <taxon>Saprospiria</taxon>
        <taxon>Saprospirales</taxon>
        <taxon>Haliscomenobacteraceae</taxon>
        <taxon>Phaeodactylibacter</taxon>
    </lineage>
</organism>
<evidence type="ECO:0000259" key="1">
    <source>
        <dbReference type="Pfam" id="PF12680"/>
    </source>
</evidence>
<dbReference type="InterPro" id="IPR011944">
    <property type="entry name" value="Steroid_delta5-4_isomerase"/>
</dbReference>
<dbReference type="Gene3D" id="3.10.450.50">
    <property type="match status" value="1"/>
</dbReference>
<sequence>MKERLCSAGLKTHFPEPPKRYPLKSSLNAEATAEILEAIDAFQTAWNEKNLERFLHLFTEDAAFTDVVGQTAVGKKGIREQHEFAFGVVMKNASLEISNLLILEIAQGIAMATANWINRNSQTPDGRPLPERNGVIQFILLKTNQGWRFKIVHNADFALPYQKQERTIR</sequence>
<feature type="domain" description="SnoaL-like" evidence="1">
    <location>
        <begin position="40"/>
        <end position="109"/>
    </location>
</feature>
<evidence type="ECO:0000313" key="3">
    <source>
        <dbReference type="Proteomes" id="UP000321580"/>
    </source>
</evidence>
<keyword evidence="3" id="KW-1185">Reference proteome</keyword>
<dbReference type="Proteomes" id="UP000321580">
    <property type="component" value="Unassembled WGS sequence"/>
</dbReference>
<gene>
    <name evidence="2" type="ORF">FRY97_17930</name>
</gene>
<reference evidence="2 3" key="1">
    <citation type="submission" date="2019-08" db="EMBL/GenBank/DDBJ databases">
        <title>Genome of Phaeodactylibacter luteus.</title>
        <authorList>
            <person name="Bowman J.P."/>
        </authorList>
    </citation>
    <scope>NUCLEOTIDE SEQUENCE [LARGE SCALE GENOMIC DNA]</scope>
    <source>
        <strain evidence="2 3">KCTC 42180</strain>
    </source>
</reference>
<name>A0A5C6RH67_9BACT</name>
<accession>A0A5C6RH67</accession>
<dbReference type="NCBIfam" id="TIGR02246">
    <property type="entry name" value="SgcJ/EcaC family oxidoreductase"/>
    <property type="match status" value="1"/>
</dbReference>
<proteinExistence type="predicted"/>
<dbReference type="SUPFAM" id="SSF54427">
    <property type="entry name" value="NTF2-like"/>
    <property type="match status" value="1"/>
</dbReference>
<dbReference type="EMBL" id="VOOR01000049">
    <property type="protein sequence ID" value="TXB61661.1"/>
    <property type="molecule type" value="Genomic_DNA"/>
</dbReference>
<comment type="caution">
    <text evidence="2">The sequence shown here is derived from an EMBL/GenBank/DDBJ whole genome shotgun (WGS) entry which is preliminary data.</text>
</comment>
<dbReference type="AlphaFoldDB" id="A0A5C6RH67"/>
<protein>
    <submittedName>
        <fullName evidence="2">SgcJ/EcaC family oxidoreductase</fullName>
    </submittedName>
</protein>
<dbReference type="OrthoDB" id="979496at2"/>
<dbReference type="InterPro" id="IPR037401">
    <property type="entry name" value="SnoaL-like"/>
</dbReference>